<organism evidence="7 8">
    <name type="scientific">Flavivirga jejuensis</name>
    <dbReference type="NCBI Taxonomy" id="870487"/>
    <lineage>
        <taxon>Bacteria</taxon>
        <taxon>Pseudomonadati</taxon>
        <taxon>Bacteroidota</taxon>
        <taxon>Flavobacteriia</taxon>
        <taxon>Flavobacteriales</taxon>
        <taxon>Flavobacteriaceae</taxon>
        <taxon>Flavivirga</taxon>
    </lineage>
</organism>
<dbReference type="Proteomes" id="UP001176806">
    <property type="component" value="Unassembled WGS sequence"/>
</dbReference>
<proteinExistence type="inferred from homology"/>
<accession>A0ABT8WSY0</accession>
<dbReference type="InterPro" id="IPR013249">
    <property type="entry name" value="RNA_pol_sigma70_r4_t2"/>
</dbReference>
<comment type="caution">
    <text evidence="7">The sequence shown here is derived from an EMBL/GenBank/DDBJ whole genome shotgun (WGS) entry which is preliminary data.</text>
</comment>
<dbReference type="InterPro" id="IPR007627">
    <property type="entry name" value="RNA_pol_sigma70_r2"/>
</dbReference>
<protein>
    <submittedName>
        <fullName evidence="7">RNA polymerase sigma-70 factor</fullName>
    </submittedName>
</protein>
<sequence>MSHLKSNKNTIPIFDIKTPESFEKAYKMFSKKMYSICYSKVNDKEISRDIVQNIFKSLWERKDNIEINSSMEHYLIKAVKFKVIDYYRSKASKKDNLVYAYEENTAFDNTTDNDVSFNELQDKIDAVVDKLPKQCKNVYRLSREKGVSNKEIATSLFISERAVAYHISKAVSFLKNELVEYY</sequence>
<dbReference type="SUPFAM" id="SSF88659">
    <property type="entry name" value="Sigma3 and sigma4 domains of RNA polymerase sigma factors"/>
    <property type="match status" value="1"/>
</dbReference>
<dbReference type="InterPro" id="IPR014327">
    <property type="entry name" value="RNA_pol_sigma70_bacteroid"/>
</dbReference>
<gene>
    <name evidence="7" type="ORF">Q4Q40_18045</name>
</gene>
<evidence type="ECO:0000313" key="7">
    <source>
        <dbReference type="EMBL" id="MDO5976105.1"/>
    </source>
</evidence>
<dbReference type="NCBIfam" id="TIGR02937">
    <property type="entry name" value="sigma70-ECF"/>
    <property type="match status" value="1"/>
</dbReference>
<dbReference type="SUPFAM" id="SSF88946">
    <property type="entry name" value="Sigma2 domain of RNA polymerase sigma factors"/>
    <property type="match status" value="1"/>
</dbReference>
<dbReference type="InterPro" id="IPR014284">
    <property type="entry name" value="RNA_pol_sigma-70_dom"/>
</dbReference>
<evidence type="ECO:0000256" key="1">
    <source>
        <dbReference type="ARBA" id="ARBA00010641"/>
    </source>
</evidence>
<dbReference type="InterPro" id="IPR013325">
    <property type="entry name" value="RNA_pol_sigma_r2"/>
</dbReference>
<dbReference type="InterPro" id="IPR036388">
    <property type="entry name" value="WH-like_DNA-bd_sf"/>
</dbReference>
<feature type="domain" description="RNA polymerase sigma-70 region 2" evidence="5">
    <location>
        <begin position="26"/>
        <end position="91"/>
    </location>
</feature>
<dbReference type="Gene3D" id="1.10.10.10">
    <property type="entry name" value="Winged helix-like DNA-binding domain superfamily/Winged helix DNA-binding domain"/>
    <property type="match status" value="1"/>
</dbReference>
<evidence type="ECO:0000256" key="4">
    <source>
        <dbReference type="ARBA" id="ARBA00023163"/>
    </source>
</evidence>
<dbReference type="PANTHER" id="PTHR43133:SF46">
    <property type="entry name" value="RNA POLYMERASE SIGMA-70 FACTOR ECF SUBFAMILY"/>
    <property type="match status" value="1"/>
</dbReference>
<reference evidence="7" key="1">
    <citation type="submission" date="2023-07" db="EMBL/GenBank/DDBJ databases">
        <title>Two novel species in the genus Flavivirga.</title>
        <authorList>
            <person name="Kwon K."/>
        </authorList>
    </citation>
    <scope>NUCLEOTIDE SEQUENCE</scope>
    <source>
        <strain evidence="7">KACC 14158</strain>
    </source>
</reference>
<dbReference type="Pfam" id="PF08281">
    <property type="entry name" value="Sigma70_r4_2"/>
    <property type="match status" value="1"/>
</dbReference>
<evidence type="ECO:0000313" key="8">
    <source>
        <dbReference type="Proteomes" id="UP001176806"/>
    </source>
</evidence>
<comment type="similarity">
    <text evidence="1">Belongs to the sigma-70 factor family. ECF subfamily.</text>
</comment>
<evidence type="ECO:0000259" key="5">
    <source>
        <dbReference type="Pfam" id="PF04542"/>
    </source>
</evidence>
<keyword evidence="4" id="KW-0804">Transcription</keyword>
<dbReference type="PANTHER" id="PTHR43133">
    <property type="entry name" value="RNA POLYMERASE ECF-TYPE SIGMA FACTO"/>
    <property type="match status" value="1"/>
</dbReference>
<keyword evidence="8" id="KW-1185">Reference proteome</keyword>
<dbReference type="Pfam" id="PF04542">
    <property type="entry name" value="Sigma70_r2"/>
    <property type="match status" value="1"/>
</dbReference>
<evidence type="ECO:0000256" key="2">
    <source>
        <dbReference type="ARBA" id="ARBA00023015"/>
    </source>
</evidence>
<evidence type="ECO:0000256" key="3">
    <source>
        <dbReference type="ARBA" id="ARBA00023082"/>
    </source>
</evidence>
<dbReference type="InterPro" id="IPR039425">
    <property type="entry name" value="RNA_pol_sigma-70-like"/>
</dbReference>
<evidence type="ECO:0000259" key="6">
    <source>
        <dbReference type="Pfam" id="PF08281"/>
    </source>
</evidence>
<name>A0ABT8WSY0_9FLAO</name>
<keyword evidence="3" id="KW-0731">Sigma factor</keyword>
<dbReference type="Gene3D" id="1.10.1740.10">
    <property type="match status" value="1"/>
</dbReference>
<dbReference type="NCBIfam" id="TIGR02985">
    <property type="entry name" value="Sig70_bacteroi1"/>
    <property type="match status" value="1"/>
</dbReference>
<dbReference type="EMBL" id="JAUOEL010000007">
    <property type="protein sequence ID" value="MDO5976105.1"/>
    <property type="molecule type" value="Genomic_DNA"/>
</dbReference>
<feature type="domain" description="RNA polymerase sigma factor 70 region 4 type 2" evidence="6">
    <location>
        <begin position="122"/>
        <end position="172"/>
    </location>
</feature>
<dbReference type="InterPro" id="IPR013324">
    <property type="entry name" value="RNA_pol_sigma_r3/r4-like"/>
</dbReference>
<dbReference type="RefSeq" id="WP_303303366.1">
    <property type="nucleotide sequence ID" value="NZ_BAABDA010000004.1"/>
</dbReference>
<keyword evidence="2" id="KW-0805">Transcription regulation</keyword>